<evidence type="ECO:0000256" key="2">
    <source>
        <dbReference type="ARBA" id="ARBA00022527"/>
    </source>
</evidence>
<name>A0A9P5YJH9_9AGAR</name>
<feature type="domain" description="Protein kinase" evidence="13">
    <location>
        <begin position="361"/>
        <end position="679"/>
    </location>
</feature>
<dbReference type="PANTHER" id="PTHR22988">
    <property type="entry name" value="MYOTONIC DYSTROPHY S/T KINASE-RELATED"/>
    <property type="match status" value="1"/>
</dbReference>
<dbReference type="Pfam" id="PF00069">
    <property type="entry name" value="Pkinase"/>
    <property type="match status" value="2"/>
</dbReference>
<keyword evidence="16" id="KW-1185">Reference proteome</keyword>
<dbReference type="FunFam" id="3.30.200.20:FF:000192">
    <property type="entry name" value="Serine/threonine-protein kinase cot-1"/>
    <property type="match status" value="1"/>
</dbReference>
<gene>
    <name evidence="15" type="ORF">BDZ94DRAFT_1243477</name>
</gene>
<dbReference type="InterPro" id="IPR017441">
    <property type="entry name" value="Protein_kinase_ATP_BS"/>
</dbReference>
<dbReference type="InterPro" id="IPR050839">
    <property type="entry name" value="Rho-assoc_Ser/Thr_Kinase"/>
</dbReference>
<evidence type="ECO:0000313" key="15">
    <source>
        <dbReference type="EMBL" id="KAF9469886.1"/>
    </source>
</evidence>
<proteinExistence type="inferred from homology"/>
<dbReference type="AlphaFoldDB" id="A0A9P5YJH9"/>
<dbReference type="PROSITE" id="PS50011">
    <property type="entry name" value="PROTEIN_KINASE_DOM"/>
    <property type="match status" value="1"/>
</dbReference>
<dbReference type="CDD" id="cd05573">
    <property type="entry name" value="STKc_ROCK_NDR_like"/>
    <property type="match status" value="1"/>
</dbReference>
<feature type="compositionally biased region" description="Pro residues" evidence="12">
    <location>
        <begin position="1"/>
        <end position="15"/>
    </location>
</feature>
<sequence>MSARPLPTPPGPPRGARPNPYQSDLYSLTNPHFFPYAYPQFAPPPPESYDNEQPSSIPAGTLLHKGFYDLLAMIPTPSPSRLIWGTSPPPVSVEPIVAGPRYEDILPTPTRPAAPARKGRKISKDMVSKPMGFVHLVHASDADQFEALLIRWGPDGIGKLGDPRWANPIKNRVRQNNQVRAINEVVSALSPAQGGYLDESPRGELRVVNGMSTATSSTLTTAARENVFVGPSHLDGLPGRPGNSTIRWGDGLKVHPEVQENDDQSPGNEATEVVESLPARIIMPSLATLDKAVSARIYFENLYFPLLRHPPSREQRRLAMEKDMMEMQLSQAQKENLRGRWRQNETDYLREKRRKVDVSAFFKLKTIGHGAFGVVSLVREQSTGNLYAMKQLRKTDMLRKGQEGHVRAERDLLKSASMVNSPTGAEWIVRLYYSFQDRDNLYLILEYMGGGDLLNLLIERDVFEEDFTRFYIAEMILAIESCHKHGFIHRDIKPDNFLFDPEGHIKLSDFGLATDLHWAHDTSYYEQQRLQLLHKHGIDLEDSNGIADGKKTKRMDRKEVELLMGGGEGQGGVFTWREKNRRKVLSPEVIRGHGYSYSCDWWSLGVIMFECLYGFPPFVSNSRHVTRQKILNWKQSLRFPSRPRVSHEGAHLMQQLLCEPEDRLGSQASSSISRPNSMIVQARRSSFVPPYGSGSGSDGAEVIKAHPFFRGIDWHNIHRYPAPYRPELRNPEDTRHFDSDIPPEPLAPANGAPADATRDPMLRDKVHGAEILDARKALAFAGFTHKSPRAISYLRVDKAFDPLPDTYGQEGASRGRTTIREIREIGRGRPISM</sequence>
<dbReference type="Gene3D" id="3.30.200.20">
    <property type="entry name" value="Phosphorylase Kinase, domain 1"/>
    <property type="match status" value="1"/>
</dbReference>
<dbReference type="SMART" id="SM00220">
    <property type="entry name" value="S_TKc"/>
    <property type="match status" value="1"/>
</dbReference>
<keyword evidence="6 15" id="KW-0418">Kinase</keyword>
<evidence type="ECO:0000256" key="10">
    <source>
        <dbReference type="ARBA" id="ARBA00048679"/>
    </source>
</evidence>
<dbReference type="SMART" id="SM00133">
    <property type="entry name" value="S_TK_X"/>
    <property type="match status" value="1"/>
</dbReference>
<organism evidence="15 16">
    <name type="scientific">Collybia nuda</name>
    <dbReference type="NCBI Taxonomy" id="64659"/>
    <lineage>
        <taxon>Eukaryota</taxon>
        <taxon>Fungi</taxon>
        <taxon>Dikarya</taxon>
        <taxon>Basidiomycota</taxon>
        <taxon>Agaricomycotina</taxon>
        <taxon>Agaricomycetes</taxon>
        <taxon>Agaricomycetidae</taxon>
        <taxon>Agaricales</taxon>
        <taxon>Tricholomatineae</taxon>
        <taxon>Clitocybaceae</taxon>
        <taxon>Collybia</taxon>
    </lineage>
</organism>
<dbReference type="PROSITE" id="PS51285">
    <property type="entry name" value="AGC_KINASE_CTER"/>
    <property type="match status" value="1"/>
</dbReference>
<dbReference type="InterPro" id="IPR008271">
    <property type="entry name" value="Ser/Thr_kinase_AS"/>
</dbReference>
<dbReference type="InterPro" id="IPR000719">
    <property type="entry name" value="Prot_kinase_dom"/>
</dbReference>
<evidence type="ECO:0000313" key="16">
    <source>
        <dbReference type="Proteomes" id="UP000807353"/>
    </source>
</evidence>
<dbReference type="InterPro" id="IPR011009">
    <property type="entry name" value="Kinase-like_dom_sf"/>
</dbReference>
<dbReference type="GO" id="GO:0005524">
    <property type="term" value="F:ATP binding"/>
    <property type="evidence" value="ECO:0007669"/>
    <property type="project" value="UniProtKB-UniRule"/>
</dbReference>
<dbReference type="PANTHER" id="PTHR22988:SF76">
    <property type="entry name" value="CHROMOSOME UNDETERMINED SCAFFOLD_135, WHOLE GENOME SHOTGUN SEQUENCE"/>
    <property type="match status" value="1"/>
</dbReference>
<dbReference type="FunFam" id="1.10.510.10:FF:000024">
    <property type="entry name" value="Probable serine/threonine-protein kinase cot-1"/>
    <property type="match status" value="1"/>
</dbReference>
<evidence type="ECO:0000256" key="9">
    <source>
        <dbReference type="ARBA" id="ARBA00047899"/>
    </source>
</evidence>
<evidence type="ECO:0000256" key="7">
    <source>
        <dbReference type="ARBA" id="ARBA00022840"/>
    </source>
</evidence>
<feature type="region of interest" description="Disordered" evidence="12">
    <location>
        <begin position="1"/>
        <end position="28"/>
    </location>
</feature>
<protein>
    <recommendedName>
        <fullName evidence="1">non-specific serine/threonine protein kinase</fullName>
        <ecNumber evidence="1">2.7.11.1</ecNumber>
    </recommendedName>
</protein>
<evidence type="ECO:0000259" key="13">
    <source>
        <dbReference type="PROSITE" id="PS50011"/>
    </source>
</evidence>
<comment type="catalytic activity">
    <reaction evidence="10">
        <text>L-seryl-[protein] + ATP = O-phospho-L-seryl-[protein] + ADP + H(+)</text>
        <dbReference type="Rhea" id="RHEA:17989"/>
        <dbReference type="Rhea" id="RHEA-COMP:9863"/>
        <dbReference type="Rhea" id="RHEA-COMP:11604"/>
        <dbReference type="ChEBI" id="CHEBI:15378"/>
        <dbReference type="ChEBI" id="CHEBI:29999"/>
        <dbReference type="ChEBI" id="CHEBI:30616"/>
        <dbReference type="ChEBI" id="CHEBI:83421"/>
        <dbReference type="ChEBI" id="CHEBI:456216"/>
        <dbReference type="EC" id="2.7.11.1"/>
    </reaction>
</comment>
<evidence type="ECO:0000256" key="3">
    <source>
        <dbReference type="ARBA" id="ARBA00022553"/>
    </source>
</evidence>
<comment type="caution">
    <text evidence="15">The sequence shown here is derived from an EMBL/GenBank/DDBJ whole genome shotgun (WGS) entry which is preliminary data.</text>
</comment>
<feature type="domain" description="AGC-kinase C-terminal" evidence="14">
    <location>
        <begin position="710"/>
        <end position="795"/>
    </location>
</feature>
<dbReference type="EMBL" id="MU150229">
    <property type="protein sequence ID" value="KAF9469886.1"/>
    <property type="molecule type" value="Genomic_DNA"/>
</dbReference>
<evidence type="ECO:0000256" key="11">
    <source>
        <dbReference type="PROSITE-ProRule" id="PRU10141"/>
    </source>
</evidence>
<keyword evidence="3" id="KW-0597">Phosphoprotein</keyword>
<feature type="compositionally biased region" description="Basic and acidic residues" evidence="12">
    <location>
        <begin position="726"/>
        <end position="739"/>
    </location>
</feature>
<dbReference type="PROSITE" id="PS00108">
    <property type="entry name" value="PROTEIN_KINASE_ST"/>
    <property type="match status" value="1"/>
</dbReference>
<dbReference type="GO" id="GO:0004674">
    <property type="term" value="F:protein serine/threonine kinase activity"/>
    <property type="evidence" value="ECO:0007669"/>
    <property type="project" value="UniProtKB-KW"/>
</dbReference>
<dbReference type="OrthoDB" id="3638488at2759"/>
<dbReference type="SUPFAM" id="SSF56112">
    <property type="entry name" value="Protein kinase-like (PK-like)"/>
    <property type="match status" value="1"/>
</dbReference>
<dbReference type="EC" id="2.7.11.1" evidence="1"/>
<dbReference type="InterPro" id="IPR059233">
    <property type="entry name" value="MobB_NdrA/B/Cbk1"/>
</dbReference>
<dbReference type="Gene3D" id="1.10.510.10">
    <property type="entry name" value="Transferase(Phosphotransferase) domain 1"/>
    <property type="match status" value="1"/>
</dbReference>
<keyword evidence="2" id="KW-0723">Serine/threonine-protein kinase</keyword>
<feature type="region of interest" description="Disordered" evidence="12">
    <location>
        <begin position="726"/>
        <end position="759"/>
    </location>
</feature>
<evidence type="ECO:0000256" key="6">
    <source>
        <dbReference type="ARBA" id="ARBA00022777"/>
    </source>
</evidence>
<evidence type="ECO:0000256" key="5">
    <source>
        <dbReference type="ARBA" id="ARBA00022741"/>
    </source>
</evidence>
<dbReference type="GO" id="GO:0007010">
    <property type="term" value="P:cytoskeleton organization"/>
    <property type="evidence" value="ECO:0007669"/>
    <property type="project" value="UniProtKB-ARBA"/>
</dbReference>
<reference evidence="15" key="1">
    <citation type="submission" date="2020-11" db="EMBL/GenBank/DDBJ databases">
        <authorList>
            <consortium name="DOE Joint Genome Institute"/>
            <person name="Ahrendt S."/>
            <person name="Riley R."/>
            <person name="Andreopoulos W."/>
            <person name="Labutti K."/>
            <person name="Pangilinan J."/>
            <person name="Ruiz-Duenas F.J."/>
            <person name="Barrasa J.M."/>
            <person name="Sanchez-Garcia M."/>
            <person name="Camarero S."/>
            <person name="Miyauchi S."/>
            <person name="Serrano A."/>
            <person name="Linde D."/>
            <person name="Babiker R."/>
            <person name="Drula E."/>
            <person name="Ayuso-Fernandez I."/>
            <person name="Pacheco R."/>
            <person name="Padilla G."/>
            <person name="Ferreira P."/>
            <person name="Barriuso J."/>
            <person name="Kellner H."/>
            <person name="Castanera R."/>
            <person name="Alfaro M."/>
            <person name="Ramirez L."/>
            <person name="Pisabarro A.G."/>
            <person name="Kuo A."/>
            <person name="Tritt A."/>
            <person name="Lipzen A."/>
            <person name="He G."/>
            <person name="Yan M."/>
            <person name="Ng V."/>
            <person name="Cullen D."/>
            <person name="Martin F."/>
            <person name="Rosso M.-N."/>
            <person name="Henrissat B."/>
            <person name="Hibbett D."/>
            <person name="Martinez A.T."/>
            <person name="Grigoriev I.V."/>
        </authorList>
    </citation>
    <scope>NUCLEOTIDE SEQUENCE</scope>
    <source>
        <strain evidence="15">CBS 247.69</strain>
    </source>
</reference>
<evidence type="ECO:0000256" key="12">
    <source>
        <dbReference type="SAM" id="MobiDB-lite"/>
    </source>
</evidence>
<evidence type="ECO:0000259" key="14">
    <source>
        <dbReference type="PROSITE" id="PS51285"/>
    </source>
</evidence>
<accession>A0A9P5YJH9</accession>
<evidence type="ECO:0000256" key="8">
    <source>
        <dbReference type="ARBA" id="ARBA00038271"/>
    </source>
</evidence>
<comment type="catalytic activity">
    <reaction evidence="9">
        <text>L-threonyl-[protein] + ATP = O-phospho-L-threonyl-[protein] + ADP + H(+)</text>
        <dbReference type="Rhea" id="RHEA:46608"/>
        <dbReference type="Rhea" id="RHEA-COMP:11060"/>
        <dbReference type="Rhea" id="RHEA-COMP:11605"/>
        <dbReference type="ChEBI" id="CHEBI:15378"/>
        <dbReference type="ChEBI" id="CHEBI:30013"/>
        <dbReference type="ChEBI" id="CHEBI:30616"/>
        <dbReference type="ChEBI" id="CHEBI:61977"/>
        <dbReference type="ChEBI" id="CHEBI:456216"/>
        <dbReference type="EC" id="2.7.11.1"/>
    </reaction>
</comment>
<keyword evidence="7 11" id="KW-0067">ATP-binding</keyword>
<keyword evidence="5 11" id="KW-0547">Nucleotide-binding</keyword>
<dbReference type="CDD" id="cd21742">
    <property type="entry name" value="MobB_NDR_LATS-like"/>
    <property type="match status" value="1"/>
</dbReference>
<keyword evidence="4" id="KW-0808">Transferase</keyword>
<comment type="similarity">
    <text evidence="8">Belongs to the protein kinase superfamily. STE Ser/Thr protein kinase family. COT1 subfamily.</text>
</comment>
<evidence type="ECO:0000256" key="4">
    <source>
        <dbReference type="ARBA" id="ARBA00022679"/>
    </source>
</evidence>
<evidence type="ECO:0000256" key="1">
    <source>
        <dbReference type="ARBA" id="ARBA00012513"/>
    </source>
</evidence>
<feature type="binding site" evidence="11">
    <location>
        <position position="390"/>
    </location>
    <ligand>
        <name>ATP</name>
        <dbReference type="ChEBI" id="CHEBI:30616"/>
    </ligand>
</feature>
<dbReference type="PROSITE" id="PS00107">
    <property type="entry name" value="PROTEIN_KINASE_ATP"/>
    <property type="match status" value="1"/>
</dbReference>
<dbReference type="Proteomes" id="UP000807353">
    <property type="component" value="Unassembled WGS sequence"/>
</dbReference>
<dbReference type="InterPro" id="IPR000961">
    <property type="entry name" value="AGC-kinase_C"/>
</dbReference>